<dbReference type="OrthoDB" id="143422at2"/>
<feature type="domain" description="Purine catabolism PurC-like" evidence="1">
    <location>
        <begin position="11"/>
        <end position="128"/>
    </location>
</feature>
<organism evidence="3 4">
    <name type="scientific">Rossellomorea aquimaris</name>
    <dbReference type="NCBI Taxonomy" id="189382"/>
    <lineage>
        <taxon>Bacteria</taxon>
        <taxon>Bacillati</taxon>
        <taxon>Bacillota</taxon>
        <taxon>Bacilli</taxon>
        <taxon>Bacillales</taxon>
        <taxon>Bacillaceae</taxon>
        <taxon>Rossellomorea</taxon>
    </lineage>
</organism>
<name>A0A5D4TVH9_9BACI</name>
<comment type="caution">
    <text evidence="3">The sequence shown here is derived from an EMBL/GenBank/DDBJ whole genome shotgun (WGS) entry which is preliminary data.</text>
</comment>
<evidence type="ECO:0000259" key="1">
    <source>
        <dbReference type="Pfam" id="PF07905"/>
    </source>
</evidence>
<dbReference type="InterPro" id="IPR012914">
    <property type="entry name" value="PucR_dom"/>
</dbReference>
<evidence type="ECO:0000259" key="2">
    <source>
        <dbReference type="Pfam" id="PF13556"/>
    </source>
</evidence>
<sequence>MKSNYYFSVEDILVRKYFEHAKVIAGHNGLSRQVKWVHVVEVTSIKNLLNGNELILSTGIALQEEETFLSLLHQLVESEAAAICIELDTNISTIPISVLKCADTFDFPIIVFQREVPFVSITQDIHSVLINQQYDMIKKLDSYAQELNRRLLGVNHFREILQVLHKELTVPVLFQLKEQEVEIYPLMSSPDEERIRECYHSHKDSRNHHFASTKVILFDQEYAELCIYRSDHPFSEYELLILDRTSTALAQYLMRELYFNEQKRLEDSKWITCWLKGEQSYERLSAFLGDLNVQVNGGVVCICQTNRLNGQEPIDFTFFNLVTRSIFEQQGFRVLPERVGNDLIFILLDTRRTGDWKARVTTAYEKILQSDFFKDSSQTVFATGKYQMETMEIHKSYETAKDSLMFQSKVDASKAYFFFDDLHLYRLISIVNNNVNLWEMIEEYLTPLLDYDRKHDGSLLKTLKVFLACQGSKQETSKQLFIVRQTLYHRLKKIEDLLGDDFMTSDKRVAIEFLLAAHDYLQPLSSLKKSKIN</sequence>
<dbReference type="Gene3D" id="1.10.10.2840">
    <property type="entry name" value="PucR C-terminal helix-turn-helix domain"/>
    <property type="match status" value="1"/>
</dbReference>
<dbReference type="Proteomes" id="UP000324269">
    <property type="component" value="Unassembled WGS sequence"/>
</dbReference>
<reference evidence="3 4" key="1">
    <citation type="submission" date="2019-08" db="EMBL/GenBank/DDBJ databases">
        <title>Bacillus genomes from the desert of Cuatro Cienegas, Coahuila.</title>
        <authorList>
            <person name="Olmedo-Alvarez G."/>
        </authorList>
    </citation>
    <scope>NUCLEOTIDE SEQUENCE [LARGE SCALE GENOMIC DNA]</scope>
    <source>
        <strain evidence="3 4">CH87b_3T</strain>
    </source>
</reference>
<dbReference type="RefSeq" id="WP_148969259.1">
    <property type="nucleotide sequence ID" value="NZ_JBNIKW010000003.1"/>
</dbReference>
<protein>
    <submittedName>
        <fullName evidence="3">PucR family transcriptional regulator</fullName>
    </submittedName>
</protein>
<dbReference type="PANTHER" id="PTHR33744:SF1">
    <property type="entry name" value="DNA-BINDING TRANSCRIPTIONAL ACTIVATOR ADER"/>
    <property type="match status" value="1"/>
</dbReference>
<dbReference type="InterPro" id="IPR042070">
    <property type="entry name" value="PucR_C-HTH_sf"/>
</dbReference>
<feature type="domain" description="PucR C-terminal helix-turn-helix" evidence="2">
    <location>
        <begin position="459"/>
        <end position="516"/>
    </location>
</feature>
<dbReference type="AlphaFoldDB" id="A0A5D4TVH9"/>
<evidence type="ECO:0000313" key="4">
    <source>
        <dbReference type="Proteomes" id="UP000324269"/>
    </source>
</evidence>
<gene>
    <name evidence="3" type="ORF">FZC85_15885</name>
</gene>
<accession>A0A5D4TVH9</accession>
<dbReference type="InterPro" id="IPR025736">
    <property type="entry name" value="PucR_C-HTH_dom"/>
</dbReference>
<dbReference type="PANTHER" id="PTHR33744">
    <property type="entry name" value="CARBOHYDRATE DIACID REGULATOR"/>
    <property type="match status" value="1"/>
</dbReference>
<evidence type="ECO:0000313" key="3">
    <source>
        <dbReference type="EMBL" id="TYS84835.1"/>
    </source>
</evidence>
<dbReference type="EMBL" id="VTEZ01000004">
    <property type="protein sequence ID" value="TYS84835.1"/>
    <property type="molecule type" value="Genomic_DNA"/>
</dbReference>
<dbReference type="InterPro" id="IPR051448">
    <property type="entry name" value="CdaR-like_regulators"/>
</dbReference>
<dbReference type="Pfam" id="PF07905">
    <property type="entry name" value="PucR"/>
    <property type="match status" value="1"/>
</dbReference>
<dbReference type="Pfam" id="PF13556">
    <property type="entry name" value="HTH_30"/>
    <property type="match status" value="1"/>
</dbReference>
<proteinExistence type="predicted"/>